<dbReference type="Proteomes" id="UP000249818">
    <property type="component" value="Chromosome BARAN1"/>
</dbReference>
<keyword evidence="12" id="KW-0832">Ubl conjugation</keyword>
<dbReference type="InterPro" id="IPR010994">
    <property type="entry name" value="RuvA_2-like"/>
</dbReference>
<dbReference type="InterPro" id="IPR002054">
    <property type="entry name" value="DNA-dir_DNA_pol_X"/>
</dbReference>
<evidence type="ECO:0000256" key="17">
    <source>
        <dbReference type="ARBA" id="ARBA00035726"/>
    </source>
</evidence>
<dbReference type="InterPro" id="IPR003583">
    <property type="entry name" value="Hlx-hairpin-Hlx_DNA-bd_motif"/>
</dbReference>
<evidence type="ECO:0000256" key="19">
    <source>
        <dbReference type="ARBA" id="ARBA00044678"/>
    </source>
</evidence>
<dbReference type="PANTHER" id="PTHR36928">
    <property type="entry name" value="PHOSPHATASE YCDX-RELATED"/>
    <property type="match status" value="1"/>
</dbReference>
<evidence type="ECO:0000313" key="26">
    <source>
        <dbReference type="Proteomes" id="UP000249818"/>
    </source>
</evidence>
<dbReference type="SMART" id="SM00483">
    <property type="entry name" value="POLXc"/>
    <property type="match status" value="1"/>
</dbReference>
<dbReference type="NCBIfam" id="NF006375">
    <property type="entry name" value="PRK08609.1"/>
    <property type="match status" value="1"/>
</dbReference>
<dbReference type="GO" id="GO:0140078">
    <property type="term" value="F:class I DNA-(apurinic or apyrimidinic site) endonuclease activity"/>
    <property type="evidence" value="ECO:0007669"/>
    <property type="project" value="UniProtKB-EC"/>
</dbReference>
<evidence type="ECO:0000259" key="24">
    <source>
        <dbReference type="SMART" id="SM00483"/>
    </source>
</evidence>
<keyword evidence="7" id="KW-0237">DNA synthesis</keyword>
<dbReference type="InterPro" id="IPR016195">
    <property type="entry name" value="Pol/histidinol_Pase-like"/>
</dbReference>
<dbReference type="PRINTS" id="PR00870">
    <property type="entry name" value="DNAPOLXBETA"/>
</dbReference>
<dbReference type="Gene3D" id="1.10.150.20">
    <property type="entry name" value="5' to 3' exonuclease, C-terminal subdomain"/>
    <property type="match status" value="1"/>
</dbReference>
<dbReference type="KEGG" id="bana:BARAN1_0376"/>
<dbReference type="SMART" id="SM00278">
    <property type="entry name" value="HhH1"/>
    <property type="match status" value="3"/>
</dbReference>
<dbReference type="InterPro" id="IPR004013">
    <property type="entry name" value="PHP_dom"/>
</dbReference>
<keyword evidence="14" id="KW-0915">Sodium</keyword>
<dbReference type="Gene3D" id="1.10.150.110">
    <property type="entry name" value="DNA polymerase beta, N-terminal domain-like"/>
    <property type="match status" value="1"/>
</dbReference>
<keyword evidence="13" id="KW-0239">DNA-directed DNA polymerase</keyword>
<comment type="catalytic activity">
    <reaction evidence="21">
        <text>DNA(n) + a 2'-deoxyribonucleoside 5'-triphosphate = DNA(n+1) + diphosphate</text>
        <dbReference type="Rhea" id="RHEA:22508"/>
        <dbReference type="Rhea" id="RHEA-COMP:17339"/>
        <dbReference type="Rhea" id="RHEA-COMP:17340"/>
        <dbReference type="ChEBI" id="CHEBI:33019"/>
        <dbReference type="ChEBI" id="CHEBI:61560"/>
        <dbReference type="ChEBI" id="CHEBI:173112"/>
        <dbReference type="EC" id="2.7.7.7"/>
    </reaction>
</comment>
<gene>
    <name evidence="25" type="ORF">BARAN1_0376</name>
</gene>
<dbReference type="SMART" id="SM00481">
    <property type="entry name" value="POLIIIAc"/>
    <property type="match status" value="1"/>
</dbReference>
<evidence type="ECO:0000256" key="7">
    <source>
        <dbReference type="ARBA" id="ARBA00022634"/>
    </source>
</evidence>
<evidence type="ECO:0000256" key="10">
    <source>
        <dbReference type="ARBA" id="ARBA00022705"/>
    </source>
</evidence>
<evidence type="ECO:0000256" key="21">
    <source>
        <dbReference type="ARBA" id="ARBA00049244"/>
    </source>
</evidence>
<dbReference type="InterPro" id="IPR050243">
    <property type="entry name" value="PHP_phosphatase"/>
</dbReference>
<keyword evidence="9" id="KW-0548">Nucleotidyltransferase</keyword>
<dbReference type="SUPFAM" id="SSF89550">
    <property type="entry name" value="PHP domain-like"/>
    <property type="match status" value="1"/>
</dbReference>
<evidence type="ECO:0000256" key="16">
    <source>
        <dbReference type="ARBA" id="ARBA00035717"/>
    </source>
</evidence>
<dbReference type="GO" id="GO:0006281">
    <property type="term" value="P:DNA repair"/>
    <property type="evidence" value="ECO:0007669"/>
    <property type="project" value="UniProtKB-KW"/>
</dbReference>
<evidence type="ECO:0000256" key="11">
    <source>
        <dbReference type="ARBA" id="ARBA00022763"/>
    </source>
</evidence>
<dbReference type="PANTHER" id="PTHR36928:SF1">
    <property type="entry name" value="PHOSPHATASE YCDX-RELATED"/>
    <property type="match status" value="1"/>
</dbReference>
<keyword evidence="11" id="KW-0227">DNA damage</keyword>
<feature type="domain" description="Polymerase/histidinol phosphatase N-terminal" evidence="23">
    <location>
        <begin position="337"/>
        <end position="415"/>
    </location>
</feature>
<sequence length="570" mass="62356">MKNALVAKILYEVADLLELEGVPFKPRAYRRAARAIEDCPTPIEDLAAEGRLTEIAGVGEAIAQKVAEIVATGKLAYHEELKAKLPVELRALTQVEGIGPKTARLLYEELGIRNLADLERAAAEGRIRSVKGLGEKTEQKIRRGLAETRGAEKRLLLGRAWPLARHLVEQLMATGLYRHVEPAGSLRRGKETVGDLDLLAVSDRPDEAMRAFCSLPDVAEVLAQGPKRSSIRLSDGFQVDLRLVPANAFGAALQYFTGSKEHNIRLRERAAARGWKLSEYGLTSADGEVLAGEDEAGIYRALGLAYIPPELREDRGEIAASEAGTLPELVDARRVRCDLHVHTDSSDGEATLLAMARAAAERGLRAIAITDHLRFAQAIPGLSADDLRRQIEEVRRRNETAGLTLLTGVEANIARDGTVDVPRDLLKDLDLVIASVHTHLRLGRKEMTDRLLRAVEDEGVDILGHPTGRLIGERPPCEADWDEVFRRAAKTGTALEVNAHPQRLDLGAELIRRAIGFGARLAIGTDAHDVGHLDFLEFGVITARRGWATAEHILNTLPVEDLLAARKRGR</sequence>
<keyword evidence="26" id="KW-1185">Reference proteome</keyword>
<name>A0A2X3KII8_9BACT</name>
<feature type="domain" description="DNA-directed DNA polymerase X" evidence="24">
    <location>
        <begin position="1"/>
        <end position="313"/>
    </location>
</feature>
<evidence type="ECO:0000256" key="5">
    <source>
        <dbReference type="ARBA" id="ARBA00020020"/>
    </source>
</evidence>
<keyword evidence="15" id="KW-0234">DNA repair</keyword>
<feature type="domain" description="Helix-hairpin-helix DNA-binding motif class 1" evidence="22">
    <location>
        <begin position="90"/>
        <end position="109"/>
    </location>
</feature>
<comment type="catalytic activity">
    <reaction evidence="19">
        <text>a 5'-end 2'-deoxyribose-2'-deoxyribonucleotide-DNA = (2E,4S)-4-hydroxypenten-2-al-5-phosphate + a 5'-end 5'-phospho-2'-deoxyribonucleoside-DNA + H(+)</text>
        <dbReference type="Rhea" id="RHEA:76255"/>
        <dbReference type="Rhea" id="RHEA-COMP:13180"/>
        <dbReference type="Rhea" id="RHEA-COMP:18657"/>
        <dbReference type="ChEBI" id="CHEBI:15378"/>
        <dbReference type="ChEBI" id="CHEBI:136412"/>
        <dbReference type="ChEBI" id="CHEBI:195194"/>
        <dbReference type="ChEBI" id="CHEBI:195195"/>
    </reaction>
</comment>
<proteinExistence type="predicted"/>
<dbReference type="GO" id="GO:0005829">
    <property type="term" value="C:cytosol"/>
    <property type="evidence" value="ECO:0007669"/>
    <property type="project" value="TreeGrafter"/>
</dbReference>
<dbReference type="EC" id="2.7.7.7" evidence="3"/>
<keyword evidence="6" id="KW-0488">Methylation</keyword>
<keyword evidence="10" id="KW-0235">DNA replication</keyword>
<dbReference type="PIRSF" id="PIRSF005047">
    <property type="entry name" value="UCP005047_YshC"/>
    <property type="match status" value="1"/>
</dbReference>
<dbReference type="SUPFAM" id="SSF81301">
    <property type="entry name" value="Nucleotidyltransferase"/>
    <property type="match status" value="1"/>
</dbReference>
<dbReference type="InterPro" id="IPR002008">
    <property type="entry name" value="DNA_pol_X_beta-like"/>
</dbReference>
<evidence type="ECO:0000256" key="8">
    <source>
        <dbReference type="ARBA" id="ARBA00022679"/>
    </source>
</evidence>
<dbReference type="EMBL" id="LS483254">
    <property type="protein sequence ID" value="SQD92401.1"/>
    <property type="molecule type" value="Genomic_DNA"/>
</dbReference>
<evidence type="ECO:0000256" key="1">
    <source>
        <dbReference type="ARBA" id="ARBA00001946"/>
    </source>
</evidence>
<evidence type="ECO:0000256" key="12">
    <source>
        <dbReference type="ARBA" id="ARBA00022843"/>
    </source>
</evidence>
<dbReference type="Gene3D" id="3.20.20.140">
    <property type="entry name" value="Metal-dependent hydrolases"/>
    <property type="match status" value="1"/>
</dbReference>
<dbReference type="GO" id="GO:0042578">
    <property type="term" value="F:phosphoric ester hydrolase activity"/>
    <property type="evidence" value="ECO:0007669"/>
    <property type="project" value="TreeGrafter"/>
</dbReference>
<dbReference type="CDD" id="cd07436">
    <property type="entry name" value="PHP_PolX"/>
    <property type="match status" value="1"/>
</dbReference>
<evidence type="ECO:0000313" key="25">
    <source>
        <dbReference type="EMBL" id="SQD92401.1"/>
    </source>
</evidence>
<evidence type="ECO:0000259" key="23">
    <source>
        <dbReference type="SMART" id="SM00481"/>
    </source>
</evidence>
<evidence type="ECO:0000259" key="22">
    <source>
        <dbReference type="SMART" id="SM00278"/>
    </source>
</evidence>
<dbReference type="CDD" id="cd00141">
    <property type="entry name" value="NT_POLXc"/>
    <property type="match status" value="1"/>
</dbReference>
<dbReference type="InterPro" id="IPR043519">
    <property type="entry name" value="NT_sf"/>
</dbReference>
<comment type="function">
    <text evidence="20">Repair polymerase that plays a key role in base-excision repair. During this process, the damaged base is excised by specific DNA glycosylases, the DNA backbone is nicked at the abasic site by an apurinic/apyrimidic (AP) endonuclease, and POLB removes 5'-deoxyribose-phosphate from the preincised AP site acting as a 5'-deoxyribose-phosphate lyase (5'-dRP lyase); through its DNA polymerase activity, it adds one nucleotide to the 3' end of the arising single-nucleotide gap. Conducts 'gap-filling' DNA synthesis in a stepwise distributive fashion rather than in a processive fashion as for other DNA polymerases. It is also able to cleave sugar-phosphate bonds 3' to an intact AP site, acting as an AP lyase.</text>
</comment>
<evidence type="ECO:0000256" key="18">
    <source>
        <dbReference type="ARBA" id="ARBA00044632"/>
    </source>
</evidence>
<feature type="domain" description="Helix-hairpin-helix DNA-binding motif class 1" evidence="22">
    <location>
        <begin position="50"/>
        <end position="69"/>
    </location>
</feature>
<protein>
    <recommendedName>
        <fullName evidence="5">DNA polymerase beta</fullName>
        <ecNumber evidence="3">2.7.7.7</ecNumber>
        <ecNumber evidence="4">4.2.99.18</ecNumber>
    </recommendedName>
    <alternativeName>
        <fullName evidence="16">5'-deoxyribose-phosphate lyase</fullName>
    </alternativeName>
    <alternativeName>
        <fullName evidence="17">AP lyase</fullName>
    </alternativeName>
</protein>
<dbReference type="Pfam" id="PF14716">
    <property type="entry name" value="HHH_8"/>
    <property type="match status" value="1"/>
</dbReference>
<evidence type="ECO:0000256" key="9">
    <source>
        <dbReference type="ARBA" id="ARBA00022695"/>
    </source>
</evidence>
<evidence type="ECO:0000256" key="2">
    <source>
        <dbReference type="ARBA" id="ARBA00004496"/>
    </source>
</evidence>
<dbReference type="Pfam" id="PF02811">
    <property type="entry name" value="PHP"/>
    <property type="match status" value="1"/>
</dbReference>
<dbReference type="SUPFAM" id="SSF47781">
    <property type="entry name" value="RuvA domain 2-like"/>
    <property type="match status" value="1"/>
</dbReference>
<evidence type="ECO:0000256" key="13">
    <source>
        <dbReference type="ARBA" id="ARBA00022932"/>
    </source>
</evidence>
<organism evidence="25 26">
    <name type="scientific">Candidatus Bipolaricaulis anaerobius</name>
    <dbReference type="NCBI Taxonomy" id="2026885"/>
    <lineage>
        <taxon>Bacteria</taxon>
        <taxon>Candidatus Bipolaricaulota</taxon>
        <taxon>Candidatus Bipolaricaulia</taxon>
        <taxon>Candidatus Bipolaricaulales</taxon>
        <taxon>Candidatus Bipolaricaulaceae</taxon>
        <taxon>Candidatus Bipolaricaulis</taxon>
    </lineage>
</organism>
<dbReference type="OrthoDB" id="9808747at2"/>
<dbReference type="Pfam" id="PF14791">
    <property type="entry name" value="DNA_pol_B_thumb"/>
    <property type="match status" value="1"/>
</dbReference>
<feature type="domain" description="Helix-hairpin-helix DNA-binding motif class 1" evidence="22">
    <location>
        <begin position="125"/>
        <end position="144"/>
    </location>
</feature>
<comment type="catalytic activity">
    <reaction evidence="18">
        <text>2'-deoxyribonucleotide-(2'-deoxyribose 5'-phosphate)-2'-deoxyribonucleotide-DNA = a 3'-end 2'-deoxyribonucleotide-(2,3-dehydro-2,3-deoxyribose 5'-phosphate)-DNA + a 5'-end 5'-phospho-2'-deoxyribonucleoside-DNA + H(+)</text>
        <dbReference type="Rhea" id="RHEA:66592"/>
        <dbReference type="Rhea" id="RHEA-COMP:13180"/>
        <dbReference type="Rhea" id="RHEA-COMP:16897"/>
        <dbReference type="Rhea" id="RHEA-COMP:17067"/>
        <dbReference type="ChEBI" id="CHEBI:15378"/>
        <dbReference type="ChEBI" id="CHEBI:136412"/>
        <dbReference type="ChEBI" id="CHEBI:157695"/>
        <dbReference type="ChEBI" id="CHEBI:167181"/>
        <dbReference type="EC" id="4.2.99.18"/>
    </reaction>
</comment>
<dbReference type="GO" id="GO:0003677">
    <property type="term" value="F:DNA binding"/>
    <property type="evidence" value="ECO:0007669"/>
    <property type="project" value="InterPro"/>
</dbReference>
<dbReference type="Gene3D" id="3.30.210.10">
    <property type="entry name" value="DNA polymerase, thumb domain"/>
    <property type="match status" value="1"/>
</dbReference>
<comment type="subcellular location">
    <subcellularLocation>
        <location evidence="2">Cytoplasm</location>
    </subcellularLocation>
</comment>
<evidence type="ECO:0000256" key="20">
    <source>
        <dbReference type="ARBA" id="ARBA00045548"/>
    </source>
</evidence>
<dbReference type="SUPFAM" id="SSF47802">
    <property type="entry name" value="DNA polymerase beta, N-terminal domain-like"/>
    <property type="match status" value="1"/>
</dbReference>
<dbReference type="InterPro" id="IPR029398">
    <property type="entry name" value="PolB_thumb"/>
</dbReference>
<dbReference type="InterPro" id="IPR003141">
    <property type="entry name" value="Pol/His_phosphatase_N"/>
</dbReference>
<evidence type="ECO:0000256" key="15">
    <source>
        <dbReference type="ARBA" id="ARBA00023204"/>
    </source>
</evidence>
<dbReference type="AlphaFoldDB" id="A0A2X3KII8"/>
<dbReference type="InterPro" id="IPR010996">
    <property type="entry name" value="HHH_MUS81"/>
</dbReference>
<evidence type="ECO:0000256" key="14">
    <source>
        <dbReference type="ARBA" id="ARBA00023053"/>
    </source>
</evidence>
<dbReference type="InterPro" id="IPR037160">
    <property type="entry name" value="DNA_Pol_thumb_sf"/>
</dbReference>
<dbReference type="Gene3D" id="3.30.460.10">
    <property type="entry name" value="Beta Polymerase, domain 2"/>
    <property type="match status" value="1"/>
</dbReference>
<evidence type="ECO:0000256" key="3">
    <source>
        <dbReference type="ARBA" id="ARBA00012417"/>
    </source>
</evidence>
<dbReference type="GO" id="GO:0003887">
    <property type="term" value="F:DNA-directed DNA polymerase activity"/>
    <property type="evidence" value="ECO:0007669"/>
    <property type="project" value="UniProtKB-KW"/>
</dbReference>
<dbReference type="RefSeq" id="WP_122030626.1">
    <property type="nucleotide sequence ID" value="NZ_LS483254.1"/>
</dbReference>
<accession>A0A2X3KII8</accession>
<keyword evidence="8" id="KW-0808">Transferase</keyword>
<reference evidence="26" key="1">
    <citation type="submission" date="2018-05" db="EMBL/GenBank/DDBJ databases">
        <authorList>
            <person name="Hao L."/>
        </authorList>
    </citation>
    <scope>NUCLEOTIDE SEQUENCE [LARGE SCALE GENOMIC DNA]</scope>
</reference>
<dbReference type="EC" id="4.2.99.18" evidence="4"/>
<evidence type="ECO:0000256" key="6">
    <source>
        <dbReference type="ARBA" id="ARBA00022481"/>
    </source>
</evidence>
<evidence type="ECO:0000256" key="4">
    <source>
        <dbReference type="ARBA" id="ARBA00012720"/>
    </source>
</evidence>
<comment type="cofactor">
    <cofactor evidence="1">
        <name>Mg(2+)</name>
        <dbReference type="ChEBI" id="CHEBI:18420"/>
    </cofactor>
</comment>
<dbReference type="InterPro" id="IPR027421">
    <property type="entry name" value="DNA_pol_lamdba_lyase_dom_sf"/>
</dbReference>
<dbReference type="Pfam" id="PF14520">
    <property type="entry name" value="HHH_5"/>
    <property type="match status" value="1"/>
</dbReference>
<dbReference type="GO" id="GO:0008270">
    <property type="term" value="F:zinc ion binding"/>
    <property type="evidence" value="ECO:0007669"/>
    <property type="project" value="TreeGrafter"/>
</dbReference>
<dbReference type="InterPro" id="IPR047967">
    <property type="entry name" value="PolX_PHP"/>
</dbReference>
<dbReference type="InterPro" id="IPR022311">
    <property type="entry name" value="PolX-like"/>
</dbReference>